<sequence>MIEMCPLEQKFLAPPLGAKLNKRLLPKGGLISAHTDENTHNVQPSTNIPSAPPMIGRSAHEDQINDVALGRSHCYNAMYIHDHMTLSEMQSKYAELKLADAHALPTSI</sequence>
<proteinExistence type="predicted"/>
<gene>
    <name evidence="2" type="ORF">Tco_0705748</name>
</gene>
<evidence type="ECO:0000313" key="2">
    <source>
        <dbReference type="EMBL" id="GJS72907.1"/>
    </source>
</evidence>
<evidence type="ECO:0000313" key="3">
    <source>
        <dbReference type="Proteomes" id="UP001151760"/>
    </source>
</evidence>
<name>A0ABQ4Y6Z0_9ASTR</name>
<feature type="compositionally biased region" description="Polar residues" evidence="1">
    <location>
        <begin position="40"/>
        <end position="49"/>
    </location>
</feature>
<organism evidence="2 3">
    <name type="scientific">Tanacetum coccineum</name>
    <dbReference type="NCBI Taxonomy" id="301880"/>
    <lineage>
        <taxon>Eukaryota</taxon>
        <taxon>Viridiplantae</taxon>
        <taxon>Streptophyta</taxon>
        <taxon>Embryophyta</taxon>
        <taxon>Tracheophyta</taxon>
        <taxon>Spermatophyta</taxon>
        <taxon>Magnoliopsida</taxon>
        <taxon>eudicotyledons</taxon>
        <taxon>Gunneridae</taxon>
        <taxon>Pentapetalae</taxon>
        <taxon>asterids</taxon>
        <taxon>campanulids</taxon>
        <taxon>Asterales</taxon>
        <taxon>Asteraceae</taxon>
        <taxon>Asteroideae</taxon>
        <taxon>Anthemideae</taxon>
        <taxon>Anthemidinae</taxon>
        <taxon>Tanacetum</taxon>
    </lineage>
</organism>
<reference evidence="2" key="2">
    <citation type="submission" date="2022-01" db="EMBL/GenBank/DDBJ databases">
        <authorList>
            <person name="Yamashiro T."/>
            <person name="Shiraishi A."/>
            <person name="Satake H."/>
            <person name="Nakayama K."/>
        </authorList>
    </citation>
    <scope>NUCLEOTIDE SEQUENCE</scope>
</reference>
<dbReference type="EMBL" id="BQNB010010114">
    <property type="protein sequence ID" value="GJS72907.1"/>
    <property type="molecule type" value="Genomic_DNA"/>
</dbReference>
<feature type="region of interest" description="Disordered" evidence="1">
    <location>
        <begin position="32"/>
        <end position="53"/>
    </location>
</feature>
<comment type="caution">
    <text evidence="2">The sequence shown here is derived from an EMBL/GenBank/DDBJ whole genome shotgun (WGS) entry which is preliminary data.</text>
</comment>
<dbReference type="Proteomes" id="UP001151760">
    <property type="component" value="Unassembled WGS sequence"/>
</dbReference>
<keyword evidence="3" id="KW-1185">Reference proteome</keyword>
<protein>
    <submittedName>
        <fullName evidence="2">Uncharacterized protein</fullName>
    </submittedName>
</protein>
<accession>A0ABQ4Y6Z0</accession>
<evidence type="ECO:0000256" key="1">
    <source>
        <dbReference type="SAM" id="MobiDB-lite"/>
    </source>
</evidence>
<reference evidence="2" key="1">
    <citation type="journal article" date="2022" name="Int. J. Mol. Sci.">
        <title>Draft Genome of Tanacetum Coccineum: Genomic Comparison of Closely Related Tanacetum-Family Plants.</title>
        <authorList>
            <person name="Yamashiro T."/>
            <person name="Shiraishi A."/>
            <person name="Nakayama K."/>
            <person name="Satake H."/>
        </authorList>
    </citation>
    <scope>NUCLEOTIDE SEQUENCE</scope>
</reference>